<dbReference type="SUPFAM" id="SSF52980">
    <property type="entry name" value="Restriction endonuclease-like"/>
    <property type="match status" value="1"/>
</dbReference>
<accession>A0A518GRQ4</accession>
<keyword evidence="3" id="KW-1185">Reference proteome</keyword>
<dbReference type="RefSeq" id="WP_145301882.1">
    <property type="nucleotide sequence ID" value="NZ_CP036299.1"/>
</dbReference>
<evidence type="ECO:0000259" key="1">
    <source>
        <dbReference type="Pfam" id="PF05685"/>
    </source>
</evidence>
<dbReference type="CDD" id="cd06260">
    <property type="entry name" value="DUF820-like"/>
    <property type="match status" value="1"/>
</dbReference>
<dbReference type="OrthoDB" id="274140at2"/>
<sequence>MTTIINDPEMARRLIRQRRARGQDRYDEVWNGRYIINEPPNINHSEFVGTITVALRLTLKNLARVLPGTNITDQQDHWKTNYRCPDVAVFLPGNPAEDRDTHWYGGPDFAVEVLSPRDGARKKLDFYAQIGTRELLLIDRQPWQLELYQLREGKLIQTASAAIDTGEVTCETVRLKVSLRSGEARPLLCLGSLQSGEEWTV</sequence>
<dbReference type="InterPro" id="IPR008538">
    <property type="entry name" value="Uma2"/>
</dbReference>
<dbReference type="AlphaFoldDB" id="A0A518GRQ4"/>
<dbReference type="InterPro" id="IPR012296">
    <property type="entry name" value="Nuclease_put_TT1808"/>
</dbReference>
<gene>
    <name evidence="2" type="ORF">Spb1_32060</name>
</gene>
<dbReference type="Proteomes" id="UP000315349">
    <property type="component" value="Chromosome"/>
</dbReference>
<dbReference type="EMBL" id="CP036299">
    <property type="protein sequence ID" value="QDV31262.1"/>
    <property type="molecule type" value="Genomic_DNA"/>
</dbReference>
<evidence type="ECO:0000313" key="2">
    <source>
        <dbReference type="EMBL" id="QDV31262.1"/>
    </source>
</evidence>
<organism evidence="2 3">
    <name type="scientific">Planctopirus ephydatiae</name>
    <dbReference type="NCBI Taxonomy" id="2528019"/>
    <lineage>
        <taxon>Bacteria</taxon>
        <taxon>Pseudomonadati</taxon>
        <taxon>Planctomycetota</taxon>
        <taxon>Planctomycetia</taxon>
        <taxon>Planctomycetales</taxon>
        <taxon>Planctomycetaceae</taxon>
        <taxon>Planctopirus</taxon>
    </lineage>
</organism>
<dbReference type="KEGG" id="peh:Spb1_32060"/>
<dbReference type="InterPro" id="IPR011335">
    <property type="entry name" value="Restrct_endonuc-II-like"/>
</dbReference>
<evidence type="ECO:0000313" key="3">
    <source>
        <dbReference type="Proteomes" id="UP000315349"/>
    </source>
</evidence>
<name>A0A518GRQ4_9PLAN</name>
<proteinExistence type="predicted"/>
<feature type="domain" description="Putative restriction endonuclease" evidence="1">
    <location>
        <begin position="28"/>
        <end position="157"/>
    </location>
</feature>
<dbReference type="Pfam" id="PF05685">
    <property type="entry name" value="Uma2"/>
    <property type="match status" value="1"/>
</dbReference>
<reference evidence="2 3" key="1">
    <citation type="submission" date="2019-02" db="EMBL/GenBank/DDBJ databases">
        <title>Deep-cultivation of Planctomycetes and their phenomic and genomic characterization uncovers novel biology.</title>
        <authorList>
            <person name="Wiegand S."/>
            <person name="Jogler M."/>
            <person name="Boedeker C."/>
            <person name="Pinto D."/>
            <person name="Vollmers J."/>
            <person name="Rivas-Marin E."/>
            <person name="Kohn T."/>
            <person name="Peeters S.H."/>
            <person name="Heuer A."/>
            <person name="Rast P."/>
            <person name="Oberbeckmann S."/>
            <person name="Bunk B."/>
            <person name="Jeske O."/>
            <person name="Meyerdierks A."/>
            <person name="Storesund J.E."/>
            <person name="Kallscheuer N."/>
            <person name="Luecker S."/>
            <person name="Lage O.M."/>
            <person name="Pohl T."/>
            <person name="Merkel B.J."/>
            <person name="Hornburger P."/>
            <person name="Mueller R.-W."/>
            <person name="Bruemmer F."/>
            <person name="Labrenz M."/>
            <person name="Spormann A.M."/>
            <person name="Op den Camp H."/>
            <person name="Overmann J."/>
            <person name="Amann R."/>
            <person name="Jetten M.S.M."/>
            <person name="Mascher T."/>
            <person name="Medema M.H."/>
            <person name="Devos D.P."/>
            <person name="Kaster A.-K."/>
            <person name="Ovreas L."/>
            <person name="Rohde M."/>
            <person name="Galperin M.Y."/>
            <person name="Jogler C."/>
        </authorList>
    </citation>
    <scope>NUCLEOTIDE SEQUENCE [LARGE SCALE GENOMIC DNA]</scope>
    <source>
        <strain evidence="2 3">Spb1</strain>
    </source>
</reference>
<protein>
    <recommendedName>
        <fullName evidence="1">Putative restriction endonuclease domain-containing protein</fullName>
    </recommendedName>
</protein>
<dbReference type="Gene3D" id="3.90.1570.10">
    <property type="entry name" value="tt1808, chain A"/>
    <property type="match status" value="1"/>
</dbReference>